<proteinExistence type="predicted"/>
<evidence type="ECO:0000313" key="1">
    <source>
        <dbReference type="EMBL" id="QWS33166.1"/>
    </source>
</evidence>
<name>A0ACD1E363_9MICO</name>
<sequence>MGNFGTVRLSVLVTVTAALALTGCSIAGAAPAPDASPTRAPVVSSAPESDPEADPAPGTVDPMDADAGAAATCGQISALDTISLNATIGQQAGELTDAQVEALSASVRFGYEHLVSDDPKVSRALDAAQRYLREHPAPASGPAFDDDTAEWDLMSRTLTTACRESGSNVVTTAASGG</sequence>
<accession>A0ACD1E363</accession>
<dbReference type="EMBL" id="CP076544">
    <property type="protein sequence ID" value="QWS33166.1"/>
    <property type="molecule type" value="Genomic_DNA"/>
</dbReference>
<reference evidence="1" key="1">
    <citation type="submission" date="2021-06" db="EMBL/GenBank/DDBJ databases">
        <authorList>
            <person name="Ellington A.J."/>
            <person name="Bryan N.C."/>
            <person name="Christner B.C."/>
            <person name="Reisch C.R."/>
        </authorList>
    </citation>
    <scope>NUCLEOTIDE SEQUENCE</scope>
    <source>
        <strain evidence="1">L6-1</strain>
    </source>
</reference>
<evidence type="ECO:0000313" key="2">
    <source>
        <dbReference type="Proteomes" id="UP000681794"/>
    </source>
</evidence>
<gene>
    <name evidence="1" type="ORF">KM842_13080</name>
</gene>
<protein>
    <submittedName>
        <fullName evidence="1">Uncharacterized protein</fullName>
    </submittedName>
</protein>
<keyword evidence="2" id="KW-1185">Reference proteome</keyword>
<dbReference type="Proteomes" id="UP000681794">
    <property type="component" value="Chromosome"/>
</dbReference>
<organism evidence="1 2">
    <name type="scientific">Curtobacterium aetherium</name>
    <dbReference type="NCBI Taxonomy" id="2841594"/>
    <lineage>
        <taxon>Bacteria</taxon>
        <taxon>Bacillati</taxon>
        <taxon>Actinomycetota</taxon>
        <taxon>Actinomycetes</taxon>
        <taxon>Micrococcales</taxon>
        <taxon>Microbacteriaceae</taxon>
        <taxon>Curtobacterium</taxon>
    </lineage>
</organism>